<keyword evidence="5 7" id="KW-1133">Transmembrane helix</keyword>
<proteinExistence type="inferred from homology"/>
<dbReference type="InterPro" id="IPR003370">
    <property type="entry name" value="Chromate_transpt"/>
</dbReference>
<keyword evidence="6 7" id="KW-0472">Membrane</keyword>
<comment type="subcellular location">
    <subcellularLocation>
        <location evidence="1">Cell membrane</location>
        <topology evidence="1">Multi-pass membrane protein</topology>
    </subcellularLocation>
</comment>
<evidence type="ECO:0000313" key="8">
    <source>
        <dbReference type="EMBL" id="TBW38760.1"/>
    </source>
</evidence>
<protein>
    <submittedName>
        <fullName evidence="8">Chromate efflux transporter</fullName>
    </submittedName>
</protein>
<feature type="transmembrane region" description="Helical" evidence="7">
    <location>
        <begin position="120"/>
        <end position="142"/>
    </location>
</feature>
<dbReference type="RefSeq" id="WP_131308316.1">
    <property type="nucleotide sequence ID" value="NZ_SJFN01000010.1"/>
</dbReference>
<dbReference type="Pfam" id="PF02417">
    <property type="entry name" value="Chromate_transp"/>
    <property type="match status" value="2"/>
</dbReference>
<dbReference type="PANTHER" id="PTHR33567:SF3">
    <property type="entry name" value="CHROMATE ION TRANSPORTER (EUROFUNG)"/>
    <property type="match status" value="1"/>
</dbReference>
<dbReference type="InterPro" id="IPR014047">
    <property type="entry name" value="Chr_Tranpt_l_chain"/>
</dbReference>
<name>A0A4V2KTU7_9HYPH</name>
<organism evidence="8 9">
    <name type="scientific">Siculibacillus lacustris</name>
    <dbReference type="NCBI Taxonomy" id="1549641"/>
    <lineage>
        <taxon>Bacteria</taxon>
        <taxon>Pseudomonadati</taxon>
        <taxon>Pseudomonadota</taxon>
        <taxon>Alphaproteobacteria</taxon>
        <taxon>Hyphomicrobiales</taxon>
        <taxon>Ancalomicrobiaceae</taxon>
        <taxon>Siculibacillus</taxon>
    </lineage>
</organism>
<dbReference type="EMBL" id="SJFN01000010">
    <property type="protein sequence ID" value="TBW38760.1"/>
    <property type="molecule type" value="Genomic_DNA"/>
</dbReference>
<keyword evidence="3" id="KW-1003">Cell membrane</keyword>
<evidence type="ECO:0000256" key="6">
    <source>
        <dbReference type="ARBA" id="ARBA00023136"/>
    </source>
</evidence>
<evidence type="ECO:0000256" key="5">
    <source>
        <dbReference type="ARBA" id="ARBA00022989"/>
    </source>
</evidence>
<feature type="transmembrane region" description="Helical" evidence="7">
    <location>
        <begin position="92"/>
        <end position="114"/>
    </location>
</feature>
<keyword evidence="9" id="KW-1185">Reference proteome</keyword>
<accession>A0A4V2KTU7</accession>
<dbReference type="PANTHER" id="PTHR33567">
    <property type="entry name" value="CHROMATE ION TRANSPORTER (EUROFUNG)"/>
    <property type="match status" value="1"/>
</dbReference>
<dbReference type="NCBIfam" id="TIGR00937">
    <property type="entry name" value="2A51"/>
    <property type="match status" value="1"/>
</dbReference>
<evidence type="ECO:0000256" key="7">
    <source>
        <dbReference type="SAM" id="Phobius"/>
    </source>
</evidence>
<feature type="transmembrane region" description="Helical" evidence="7">
    <location>
        <begin position="241"/>
        <end position="265"/>
    </location>
</feature>
<feature type="transmembrane region" description="Helical" evidence="7">
    <location>
        <begin position="154"/>
        <end position="187"/>
    </location>
</feature>
<gene>
    <name evidence="8" type="primary">chrA</name>
    <name evidence="8" type="ORF">EYW49_08700</name>
</gene>
<evidence type="ECO:0000256" key="2">
    <source>
        <dbReference type="ARBA" id="ARBA00005262"/>
    </source>
</evidence>
<dbReference type="PIRSF" id="PIRSF004810">
    <property type="entry name" value="ChrA"/>
    <property type="match status" value="1"/>
</dbReference>
<dbReference type="AlphaFoldDB" id="A0A4V2KTU7"/>
<dbReference type="GO" id="GO:0005886">
    <property type="term" value="C:plasma membrane"/>
    <property type="evidence" value="ECO:0007669"/>
    <property type="project" value="UniProtKB-SubCell"/>
</dbReference>
<evidence type="ECO:0000256" key="1">
    <source>
        <dbReference type="ARBA" id="ARBA00004651"/>
    </source>
</evidence>
<feature type="transmembrane region" description="Helical" evidence="7">
    <location>
        <begin position="391"/>
        <end position="415"/>
    </location>
</feature>
<dbReference type="Proteomes" id="UP000292781">
    <property type="component" value="Unassembled WGS sequence"/>
</dbReference>
<reference evidence="8 9" key="1">
    <citation type="submission" date="2019-02" db="EMBL/GenBank/DDBJ databases">
        <title>Siculibacillus lacustris gen. nov., sp. nov., a new rosette-forming bacterium isolated from a freshwater crater lake (Lake St. Ana, Romania).</title>
        <authorList>
            <person name="Felfoldi T."/>
            <person name="Marton Z."/>
            <person name="Szabo A."/>
            <person name="Mentes A."/>
            <person name="Boka K."/>
            <person name="Marialigeti K."/>
            <person name="Mathe I."/>
            <person name="Koncz M."/>
            <person name="Schumann P."/>
            <person name="Toth E."/>
        </authorList>
    </citation>
    <scope>NUCLEOTIDE SEQUENCE [LARGE SCALE GENOMIC DNA]</scope>
    <source>
        <strain evidence="8 9">SA-279</strain>
    </source>
</reference>
<sequence length="439" mass="45329">MADPTPNPCAADRPPPSLAEATRVWARIGCLGFGGPAGQIALMHQEVVEERGWVDEDRFLHALNFCMLLPGPEAQQLATYLGWLMHGTRGGLIAGGLFVLPGFVLLTTLSVLYVEFRSTSWLSGQFFGLKAAVLAIVVQAVIKVGRRALKTPRALVLAIAAFLALAVFAVPFPVVVLVAGAIGAVLGGEGAAVPAAPRSEAGGFGRAGRVIAVWGGVWLVPIVAVAVIFGADSRFLALATYFSQMAVVTFGGAYAVLAAVAQHVVAVDGWLTPGEMLDGLALAETTPGPLILVLTWVGFLAGFRAPGALPPLVGGLLGAVVTTWVTFAPCFLWIFLGAPHVERLRANRWFSAASAAIGAAVVGVIADLALWFALHVLFGAVGTWQVGPVRLAVPVAASFDPRAAVVAALAAAALFGLRFGVARTLAVAAVVGWGLAAWG</sequence>
<evidence type="ECO:0000313" key="9">
    <source>
        <dbReference type="Proteomes" id="UP000292781"/>
    </source>
</evidence>
<keyword evidence="4 7" id="KW-0812">Transmembrane</keyword>
<feature type="transmembrane region" description="Helical" evidence="7">
    <location>
        <begin position="356"/>
        <end position="379"/>
    </location>
</feature>
<comment type="similarity">
    <text evidence="2">Belongs to the chromate ion transporter (CHR) (TC 2.A.51) family.</text>
</comment>
<evidence type="ECO:0000256" key="3">
    <source>
        <dbReference type="ARBA" id="ARBA00022475"/>
    </source>
</evidence>
<feature type="transmembrane region" description="Helical" evidence="7">
    <location>
        <begin position="285"/>
        <end position="303"/>
    </location>
</feature>
<feature type="transmembrane region" description="Helical" evidence="7">
    <location>
        <begin position="315"/>
        <end position="336"/>
    </location>
</feature>
<dbReference type="OrthoDB" id="8969999at2"/>
<comment type="caution">
    <text evidence="8">The sequence shown here is derived from an EMBL/GenBank/DDBJ whole genome shotgun (WGS) entry which is preliminary data.</text>
</comment>
<feature type="transmembrane region" description="Helical" evidence="7">
    <location>
        <begin position="207"/>
        <end position="229"/>
    </location>
</feature>
<dbReference type="GO" id="GO:0015109">
    <property type="term" value="F:chromate transmembrane transporter activity"/>
    <property type="evidence" value="ECO:0007669"/>
    <property type="project" value="InterPro"/>
</dbReference>
<evidence type="ECO:0000256" key="4">
    <source>
        <dbReference type="ARBA" id="ARBA00022692"/>
    </source>
</evidence>